<evidence type="ECO:0000313" key="2">
    <source>
        <dbReference type="Proteomes" id="UP000252519"/>
    </source>
</evidence>
<dbReference type="EMBL" id="JOJR01001748">
    <property type="protein sequence ID" value="RCN29862.1"/>
    <property type="molecule type" value="Genomic_DNA"/>
</dbReference>
<organism evidence="1 2">
    <name type="scientific">Ancylostoma caninum</name>
    <name type="common">Dog hookworm</name>
    <dbReference type="NCBI Taxonomy" id="29170"/>
    <lineage>
        <taxon>Eukaryota</taxon>
        <taxon>Metazoa</taxon>
        <taxon>Ecdysozoa</taxon>
        <taxon>Nematoda</taxon>
        <taxon>Chromadorea</taxon>
        <taxon>Rhabditida</taxon>
        <taxon>Rhabditina</taxon>
        <taxon>Rhabditomorpha</taxon>
        <taxon>Strongyloidea</taxon>
        <taxon>Ancylostomatidae</taxon>
        <taxon>Ancylostomatinae</taxon>
        <taxon>Ancylostoma</taxon>
    </lineage>
</organism>
<evidence type="ECO:0000313" key="1">
    <source>
        <dbReference type="EMBL" id="RCN29862.1"/>
    </source>
</evidence>
<protein>
    <submittedName>
        <fullName evidence="1">Uncharacterized protein</fullName>
    </submittedName>
</protein>
<gene>
    <name evidence="1" type="ORF">ANCCAN_24373</name>
</gene>
<comment type="caution">
    <text evidence="1">The sequence shown here is derived from an EMBL/GenBank/DDBJ whole genome shotgun (WGS) entry which is preliminary data.</text>
</comment>
<proteinExistence type="predicted"/>
<accession>A0A368FCQ9</accession>
<dbReference type="Proteomes" id="UP000252519">
    <property type="component" value="Unassembled WGS sequence"/>
</dbReference>
<dbReference type="AlphaFoldDB" id="A0A368FCQ9"/>
<reference evidence="1 2" key="1">
    <citation type="submission" date="2014-10" db="EMBL/GenBank/DDBJ databases">
        <title>Draft genome of the hookworm Ancylostoma caninum.</title>
        <authorList>
            <person name="Mitreva M."/>
        </authorList>
    </citation>
    <scope>NUCLEOTIDE SEQUENCE [LARGE SCALE GENOMIC DNA]</scope>
    <source>
        <strain evidence="1 2">Baltimore</strain>
    </source>
</reference>
<sequence>MSTTTTEQDLIFIHFWRFPIQPSMGVIREVEVFSTIDGPVIHDWEIRVGPDTFGAFRATGIRNRHVQLRLRPAMFRDHIAEATKCTFQMKVRDRQTGQGNSRYRMHCHMLSHSKTALLPELLTPEPYTVAPPANERAQGFRVPSTSDIGTTLVQLYQVAAYAGRLCEITTTITIPQSQFRVTEWDMLPPPTPLHLDWRFRLLDDRFVFFVSCVATVQLLHYLLHQNLLRTLCKFSCFIRESALICLRR</sequence>
<dbReference type="OrthoDB" id="5789694at2759"/>
<name>A0A368FCQ9_ANCCA</name>
<keyword evidence="2" id="KW-1185">Reference proteome</keyword>